<proteinExistence type="predicted"/>
<sequence length="391" mass="43793">MKALYLLMAWLPALSVSANTILPLEQGLTLAEIRHQGVTQTIAVLEDNGENIKGINLGSLFNRALSTRSLSPIELYNALGYDKIVQHLTTASKENIKDYPYQQLLSPAGTHSLHYAVGLNYAEHAAEVNQQDKPFTFLKAVKATREEAVSYAPNRLLDYEVEICARPLNSISQALNTTTQPLNSITQPKMKEASFGYFLCGDFTDRARLLNELDLNNLQSGKGFSNAKSSPTYFPTGPYMVIPKNNRQFLADLELSLWLNGQLRQQSNTRHMIWSTERIIEDIFLAQKTGRDTYSENEPDWLPNGQLEPSASILTGTPEGVIMKAPSLWYKIQHGLKYVITGAFLTSDVSIKKYVVNAYIEDLFKEGHFLQEGDQLTLKADWLGTINLTVE</sequence>
<dbReference type="InterPro" id="IPR036663">
    <property type="entry name" value="Fumarylacetoacetase_C_sf"/>
</dbReference>
<dbReference type="Pfam" id="PF01557">
    <property type="entry name" value="FAA_hydrolase"/>
    <property type="match status" value="1"/>
</dbReference>
<keyword evidence="1" id="KW-0479">Metal-binding</keyword>
<comment type="caution">
    <text evidence="4">The sequence shown here is derived from an EMBL/GenBank/DDBJ whole genome shotgun (WGS) entry which is preliminary data.</text>
</comment>
<dbReference type="EMBL" id="BSNM01000011">
    <property type="protein sequence ID" value="GLQ31345.1"/>
    <property type="molecule type" value="Genomic_DNA"/>
</dbReference>
<dbReference type="Proteomes" id="UP001161389">
    <property type="component" value="Unassembled WGS sequence"/>
</dbReference>
<feature type="domain" description="Fumarylacetoacetase-like C-terminal" evidence="3">
    <location>
        <begin position="115"/>
        <end position="390"/>
    </location>
</feature>
<dbReference type="SUPFAM" id="SSF56529">
    <property type="entry name" value="FAH"/>
    <property type="match status" value="1"/>
</dbReference>
<evidence type="ECO:0000313" key="5">
    <source>
        <dbReference type="Proteomes" id="UP001161389"/>
    </source>
</evidence>
<keyword evidence="2" id="KW-0732">Signal</keyword>
<dbReference type="AlphaFoldDB" id="A0AA37W668"/>
<gene>
    <name evidence="4" type="ORF">GCM10007876_18240</name>
</gene>
<protein>
    <recommendedName>
        <fullName evidence="3">Fumarylacetoacetase-like C-terminal domain-containing protein</fullName>
    </recommendedName>
</protein>
<dbReference type="Gene3D" id="3.90.850.10">
    <property type="entry name" value="Fumarylacetoacetase-like, C-terminal domain"/>
    <property type="match status" value="1"/>
</dbReference>
<reference evidence="4" key="1">
    <citation type="journal article" date="2014" name="Int. J. Syst. Evol. Microbiol.">
        <title>Complete genome sequence of Corynebacterium casei LMG S-19264T (=DSM 44701T), isolated from a smear-ripened cheese.</title>
        <authorList>
            <consortium name="US DOE Joint Genome Institute (JGI-PGF)"/>
            <person name="Walter F."/>
            <person name="Albersmeier A."/>
            <person name="Kalinowski J."/>
            <person name="Ruckert C."/>
        </authorList>
    </citation>
    <scope>NUCLEOTIDE SEQUENCE</scope>
    <source>
        <strain evidence="4">NBRC 110071</strain>
    </source>
</reference>
<evidence type="ECO:0000256" key="2">
    <source>
        <dbReference type="SAM" id="SignalP"/>
    </source>
</evidence>
<feature type="signal peptide" evidence="2">
    <location>
        <begin position="1"/>
        <end position="18"/>
    </location>
</feature>
<organism evidence="4 5">
    <name type="scientific">Litoribrevibacter albus</name>
    <dbReference type="NCBI Taxonomy" id="1473156"/>
    <lineage>
        <taxon>Bacteria</taxon>
        <taxon>Pseudomonadati</taxon>
        <taxon>Pseudomonadota</taxon>
        <taxon>Gammaproteobacteria</taxon>
        <taxon>Oceanospirillales</taxon>
        <taxon>Oceanospirillaceae</taxon>
        <taxon>Litoribrevibacter</taxon>
    </lineage>
</organism>
<name>A0AA37W668_9GAMM</name>
<reference evidence="4" key="2">
    <citation type="submission" date="2023-01" db="EMBL/GenBank/DDBJ databases">
        <title>Draft genome sequence of Litoribrevibacter albus strain NBRC 110071.</title>
        <authorList>
            <person name="Sun Q."/>
            <person name="Mori K."/>
        </authorList>
    </citation>
    <scope>NUCLEOTIDE SEQUENCE</scope>
    <source>
        <strain evidence="4">NBRC 110071</strain>
    </source>
</reference>
<evidence type="ECO:0000256" key="1">
    <source>
        <dbReference type="ARBA" id="ARBA00022723"/>
    </source>
</evidence>
<feature type="chain" id="PRO_5041246809" description="Fumarylacetoacetase-like C-terminal domain-containing protein" evidence="2">
    <location>
        <begin position="19"/>
        <end position="391"/>
    </location>
</feature>
<keyword evidence="5" id="KW-1185">Reference proteome</keyword>
<dbReference type="PANTHER" id="PTHR11820">
    <property type="entry name" value="ACYLPYRUVASE"/>
    <property type="match status" value="1"/>
</dbReference>
<evidence type="ECO:0000313" key="4">
    <source>
        <dbReference type="EMBL" id="GLQ31345.1"/>
    </source>
</evidence>
<dbReference type="GO" id="GO:0003824">
    <property type="term" value="F:catalytic activity"/>
    <property type="evidence" value="ECO:0007669"/>
    <property type="project" value="InterPro"/>
</dbReference>
<dbReference type="RefSeq" id="WP_284380923.1">
    <property type="nucleotide sequence ID" value="NZ_BSNM01000011.1"/>
</dbReference>
<accession>A0AA37W668</accession>
<dbReference type="InterPro" id="IPR011234">
    <property type="entry name" value="Fumarylacetoacetase-like_C"/>
</dbReference>
<evidence type="ECO:0000259" key="3">
    <source>
        <dbReference type="Pfam" id="PF01557"/>
    </source>
</evidence>
<dbReference type="GO" id="GO:0046872">
    <property type="term" value="F:metal ion binding"/>
    <property type="evidence" value="ECO:0007669"/>
    <property type="project" value="UniProtKB-KW"/>
</dbReference>